<organism evidence="1 2">
    <name type="scientific">Romanomermis culicivorax</name>
    <name type="common">Nematode worm</name>
    <dbReference type="NCBI Taxonomy" id="13658"/>
    <lineage>
        <taxon>Eukaryota</taxon>
        <taxon>Metazoa</taxon>
        <taxon>Ecdysozoa</taxon>
        <taxon>Nematoda</taxon>
        <taxon>Enoplea</taxon>
        <taxon>Dorylaimia</taxon>
        <taxon>Mermithida</taxon>
        <taxon>Mermithoidea</taxon>
        <taxon>Mermithidae</taxon>
        <taxon>Romanomermis</taxon>
    </lineage>
</organism>
<reference evidence="2" key="1">
    <citation type="submission" date="2022-11" db="UniProtKB">
        <authorList>
            <consortium name="WormBaseParasite"/>
        </authorList>
    </citation>
    <scope>IDENTIFICATION</scope>
</reference>
<evidence type="ECO:0000313" key="2">
    <source>
        <dbReference type="WBParaSite" id="nRc.2.0.1.t31098-RA"/>
    </source>
</evidence>
<accession>A0A915JZM3</accession>
<dbReference type="Proteomes" id="UP000887565">
    <property type="component" value="Unplaced"/>
</dbReference>
<dbReference type="WBParaSite" id="nRc.2.0.1.t31098-RA">
    <property type="protein sequence ID" value="nRc.2.0.1.t31098-RA"/>
    <property type="gene ID" value="nRc.2.0.1.g31098"/>
</dbReference>
<name>A0A915JZM3_ROMCU</name>
<proteinExistence type="predicted"/>
<keyword evidence="1" id="KW-1185">Reference proteome</keyword>
<protein>
    <submittedName>
        <fullName evidence="2">Uncharacterized protein</fullName>
    </submittedName>
</protein>
<dbReference type="AlphaFoldDB" id="A0A915JZM3"/>
<evidence type="ECO:0000313" key="1">
    <source>
        <dbReference type="Proteomes" id="UP000887565"/>
    </source>
</evidence>
<sequence length="164" mass="17886">MDYISPLNRDAEIQRGVEALKNLLKDVFKVLLPRPPPMDVEPATSSPTSILPTATSQLLTAPTSTTMTTVTHTTLLPPTAPTSAQSTTQAQPPLVIATRPVLGIPPPTNSKPTVEPQLPSEATQLPNYMHFRTTDSLHCVTLLTPRHPLRIDPSVEFFTPRTLH</sequence>